<accession>A0A2H0U815</accession>
<dbReference type="PROSITE" id="PS51462">
    <property type="entry name" value="NUDIX"/>
    <property type="match status" value="1"/>
</dbReference>
<comment type="caution">
    <text evidence="2">The sequence shown here is derived from an EMBL/GenBank/DDBJ whole genome shotgun (WGS) entry which is preliminary data.</text>
</comment>
<protein>
    <recommendedName>
        <fullName evidence="1">Nudix hydrolase domain-containing protein</fullName>
    </recommendedName>
</protein>
<dbReference type="InterPro" id="IPR000086">
    <property type="entry name" value="NUDIX_hydrolase_dom"/>
</dbReference>
<evidence type="ECO:0000259" key="1">
    <source>
        <dbReference type="PROSITE" id="PS51462"/>
    </source>
</evidence>
<dbReference type="AlphaFoldDB" id="A0A2H0U815"/>
<dbReference type="EMBL" id="PFBM01000012">
    <property type="protein sequence ID" value="PIR82558.1"/>
    <property type="molecule type" value="Genomic_DNA"/>
</dbReference>
<dbReference type="Gene3D" id="3.90.79.10">
    <property type="entry name" value="Nucleoside Triphosphate Pyrophosphohydrolase"/>
    <property type="match status" value="1"/>
</dbReference>
<reference evidence="3" key="1">
    <citation type="submission" date="2017-09" db="EMBL/GenBank/DDBJ databases">
        <title>Depth-based differentiation of microbial function through sediment-hosted aquifers and enrichment of novel symbionts in the deep terrestrial subsurface.</title>
        <authorList>
            <person name="Probst A.J."/>
            <person name="Ladd B."/>
            <person name="Jarett J.K."/>
            <person name="Geller-Mcgrath D.E."/>
            <person name="Sieber C.M.K."/>
            <person name="Emerson J.B."/>
            <person name="Anantharaman K."/>
            <person name="Thomas B.C."/>
            <person name="Malmstrom R."/>
            <person name="Stieglmeier M."/>
            <person name="Klingl A."/>
            <person name="Woyke T."/>
            <person name="Ryan C.M."/>
            <person name="Banfield J.F."/>
        </authorList>
    </citation>
    <scope>NUCLEOTIDE SEQUENCE [LARGE SCALE GENOMIC DNA]</scope>
</reference>
<proteinExistence type="predicted"/>
<evidence type="ECO:0000313" key="2">
    <source>
        <dbReference type="EMBL" id="PIR82558.1"/>
    </source>
</evidence>
<feature type="domain" description="Nudix hydrolase" evidence="1">
    <location>
        <begin position="3"/>
        <end position="142"/>
    </location>
</feature>
<sequence>MPHRVRVARIAYFRRSTQGVLEVLLVQKWSGVWKLPGRRVRECEHPERAVLREFERKTGFVLPVAHRMFECRLRAESPGYVEYIFLAVAPYSVDTKACGYSGNKGAVRNGGIKAVRWHPVRALPKKWNDAPLGTAFTLPVHRRQIRRCQRRFWRDLRRPAKKVSREQ</sequence>
<dbReference type="Proteomes" id="UP000231379">
    <property type="component" value="Unassembled WGS sequence"/>
</dbReference>
<gene>
    <name evidence="2" type="ORF">COU20_02040</name>
</gene>
<dbReference type="SUPFAM" id="SSF55811">
    <property type="entry name" value="Nudix"/>
    <property type="match status" value="1"/>
</dbReference>
<evidence type="ECO:0000313" key="3">
    <source>
        <dbReference type="Proteomes" id="UP000231379"/>
    </source>
</evidence>
<name>A0A2H0U815_9BACT</name>
<dbReference type="CDD" id="cd02883">
    <property type="entry name" value="NUDIX_Hydrolase"/>
    <property type="match status" value="1"/>
</dbReference>
<dbReference type="InterPro" id="IPR015797">
    <property type="entry name" value="NUDIX_hydrolase-like_dom_sf"/>
</dbReference>
<organism evidence="2 3">
    <name type="scientific">Candidatus Kaiserbacteria bacterium CG10_big_fil_rev_8_21_14_0_10_59_10</name>
    <dbReference type="NCBI Taxonomy" id="1974612"/>
    <lineage>
        <taxon>Bacteria</taxon>
        <taxon>Candidatus Kaiseribacteriota</taxon>
    </lineage>
</organism>
<dbReference type="Pfam" id="PF00293">
    <property type="entry name" value="NUDIX"/>
    <property type="match status" value="1"/>
</dbReference>